<dbReference type="EMBL" id="KJ573506">
    <property type="protein sequence ID" value="AJD14831.1"/>
    <property type="molecule type" value="Genomic_RNA"/>
</dbReference>
<dbReference type="GO" id="GO:0019028">
    <property type="term" value="C:viral capsid"/>
    <property type="evidence" value="ECO:0007669"/>
    <property type="project" value="UniProtKB-KW"/>
</dbReference>
<protein>
    <submittedName>
        <fullName evidence="1">Putative coat protein</fullName>
    </submittedName>
</protein>
<sequence>MTSADNFFASMLEAGAGFGQPDAFKSQTTKADRGLIDFDFTGGGQNAKSMAQQLLSPGSWTLLQQLSGEEVHQVAVYYSLEREGADLSSPNLRQTTVVYPKPSSRKETALACRGGSSRVESIGVDVAERALANYTRSVSTNSSPGAGSAQHHAHLTQMHKHVESLLVVMWLIHLDVAAGAEPVVALDQMGVHAGLSNVTDPADECEEAKSIDGVRLHVNSCDNTTKALLAAACDYNAIANLGRRAERYRWTPSRLTLYGGLMSASVNVPLTNPDATARAIISFGHRFASPSEMSAALETALLLYGLEDGGTRVVLDVPAPQLHEDSHRLPMTTSGLARTRELAGSAIVALSLFLGRAYMQVAGAVLRSAVLTTGAKDLHGAEHFLRRNHELLQVAAGAHLAQTWGQLHPNYIHHGTMLHVNFVRAWQQLGVLHALMAGCVTDGSIFETVTNALELGTALDTTVTDSPSLGQSRADEMVTWYILSELLRDGGEHLNGSRAAIKRSLGASTRLHAETRQYAGTRARFIISGLGAPLLLRTVDNSTLALDPTPQEAAESNVAEVDTGNDTALGQLADRPALRGEDWVNALVTQRGPIASTVMQRAKPPVYNAGRSNGTQIVIERLPEDARLSVGRASRLGWGPEPTPGDGMLCGARAITQSLRAVAALRNEPEPLYDTVRTAVQFAMTDEQRQLAEVAGVATGIDNFTVDQLTAGLQQLGDYRLGVVTSVNGQGNVVVYGPGDGEIVLVHHDGRSHWSSIGPKGVRSLGLA</sequence>
<organism evidence="1">
    <name type="scientific">Betachrysovirus botryosphaeriae</name>
    <dbReference type="NCBI Taxonomy" id="1592572"/>
    <lineage>
        <taxon>Viruses</taxon>
        <taxon>Riboviria</taxon>
        <taxon>Orthornavirae</taxon>
        <taxon>Duplornaviricota</taxon>
        <taxon>Chrymotiviricetes</taxon>
        <taxon>Ghabrivirales</taxon>
        <taxon>Alphatotivirineae</taxon>
        <taxon>Chrysoviridae</taxon>
        <taxon>Betachrysovirus</taxon>
    </lineage>
</organism>
<gene>
    <name evidence="1" type="primary">CP</name>
    <name evidence="1" type="ORF">SNN58_s2gp1</name>
</gene>
<reference evidence="1" key="1">
    <citation type="submission" date="2014-03" db="EMBL/GenBank/DDBJ databases">
        <title>Complete nucleotide sequences of a novel Chrysovirus from the pear stem wart fungus, Botryosphaeria dothidea.</title>
        <authorList>
            <person name="Zhai L."/>
            <person name="Zhang M."/>
            <person name="Hong N."/>
            <person name="Wang G."/>
        </authorList>
    </citation>
    <scope>NUCLEOTIDE SEQUENCE</scope>
    <source>
        <strain evidence="1">SNN58</strain>
    </source>
</reference>
<keyword evidence="1" id="KW-0946">Virion</keyword>
<evidence type="ECO:0000313" key="1">
    <source>
        <dbReference type="EMBL" id="AJD14831.1"/>
    </source>
</evidence>
<name>A0A0U1YFZ6_9VIRU</name>
<proteinExistence type="predicted"/>
<keyword evidence="1" id="KW-0167">Capsid protein</keyword>
<accession>A0A0U1YFZ6</accession>